<keyword evidence="1" id="KW-0732">Signal</keyword>
<evidence type="ECO:0000313" key="2">
    <source>
        <dbReference type="EMBL" id="QSE98216.1"/>
    </source>
</evidence>
<name>A0A975A1U8_9BACT</name>
<evidence type="ECO:0000256" key="1">
    <source>
        <dbReference type="SAM" id="SignalP"/>
    </source>
</evidence>
<dbReference type="InterPro" id="IPR021953">
    <property type="entry name" value="DUF3570"/>
</dbReference>
<dbReference type="RefSeq" id="WP_205722724.1">
    <property type="nucleotide sequence ID" value="NZ_CP070608.1"/>
</dbReference>
<sequence length="417" mass="47773">MRMQLKYWLVLVLAGLTSMTSAQETFKELDETEINFLFNYYEQDGDNGAVQGGRGTEELSNVAPSLIVNIPLDTVKNLIAYIGFDNYSSASTDRIDDPYLENINLSTASSSDTRFYTNITYQRKNNAAKVTQSYKAGVSVEYDYTSISAGYGFAKESKDQNRELSLSGMAYFDTWQLIFPTELRGTDGLNNEKQRQSFNFTSTLSQVINKKLQASISGELVYQTGRLSTPFHRVFFNDGESNIFLKERRTEKLPDTRFKIPLGLRLNYYLNDYVVLRGYYRYYYDDFGITANTFEIETPIKIHSTLTIYPFYRYHIQTAADYFKPFGQHELTDEFYTSDYDLSEINTTSLGFGFKYSPIYGLARFKGPFSKKTGKVTKFKSVEVRYADYTREGNNANDPGGGDLDAYSLSFNMTFTF</sequence>
<dbReference type="Pfam" id="PF12094">
    <property type="entry name" value="DUF3570"/>
    <property type="match status" value="1"/>
</dbReference>
<keyword evidence="3" id="KW-1185">Reference proteome</keyword>
<evidence type="ECO:0000313" key="3">
    <source>
        <dbReference type="Proteomes" id="UP000662783"/>
    </source>
</evidence>
<feature type="chain" id="PRO_5037261549" evidence="1">
    <location>
        <begin position="23"/>
        <end position="417"/>
    </location>
</feature>
<organism evidence="2 3">
    <name type="scientific">Fulvivirga lutea</name>
    <dbReference type="NCBI Taxonomy" id="2810512"/>
    <lineage>
        <taxon>Bacteria</taxon>
        <taxon>Pseudomonadati</taxon>
        <taxon>Bacteroidota</taxon>
        <taxon>Cytophagia</taxon>
        <taxon>Cytophagales</taxon>
        <taxon>Fulvivirgaceae</taxon>
        <taxon>Fulvivirga</taxon>
    </lineage>
</organism>
<dbReference type="KEGG" id="fuv:JR347_03815"/>
<proteinExistence type="predicted"/>
<dbReference type="Proteomes" id="UP000662783">
    <property type="component" value="Chromosome"/>
</dbReference>
<protein>
    <submittedName>
        <fullName evidence="2">DUF3570 domain-containing protein</fullName>
    </submittedName>
</protein>
<feature type="signal peptide" evidence="1">
    <location>
        <begin position="1"/>
        <end position="22"/>
    </location>
</feature>
<accession>A0A975A1U8</accession>
<gene>
    <name evidence="2" type="ORF">JR347_03815</name>
</gene>
<reference evidence="2" key="1">
    <citation type="submission" date="2021-02" db="EMBL/GenBank/DDBJ databases">
        <title>Fulvivirga sp. S481 isolated from sea water.</title>
        <authorList>
            <person name="Bae S.S."/>
            <person name="Baek K."/>
        </authorList>
    </citation>
    <scope>NUCLEOTIDE SEQUENCE</scope>
    <source>
        <strain evidence="2">S481</strain>
    </source>
</reference>
<dbReference type="EMBL" id="CP070608">
    <property type="protein sequence ID" value="QSE98216.1"/>
    <property type="molecule type" value="Genomic_DNA"/>
</dbReference>
<dbReference type="AlphaFoldDB" id="A0A975A1U8"/>